<dbReference type="PROSITE" id="PS51935">
    <property type="entry name" value="NLPC_P60"/>
    <property type="match status" value="1"/>
</dbReference>
<dbReference type="GO" id="GO:0008234">
    <property type="term" value="F:cysteine-type peptidase activity"/>
    <property type="evidence" value="ECO:0007669"/>
    <property type="project" value="UniProtKB-KW"/>
</dbReference>
<dbReference type="EMBL" id="VDFR01000073">
    <property type="protein sequence ID" value="TNC44260.1"/>
    <property type="molecule type" value="Genomic_DNA"/>
</dbReference>
<gene>
    <name evidence="10" type="ORF">FHE65_16755</name>
    <name evidence="9" type="ORF">FHE65_29535</name>
</gene>
<dbReference type="OrthoDB" id="5177647at2"/>
<name>A0A5C4MBT8_9ACTN</name>
<evidence type="ECO:0000256" key="5">
    <source>
        <dbReference type="SAM" id="Coils"/>
    </source>
</evidence>
<dbReference type="PANTHER" id="PTHR47359:SF3">
    <property type="entry name" value="NLP_P60 DOMAIN-CONTAINING PROTEIN-RELATED"/>
    <property type="match status" value="1"/>
</dbReference>
<comment type="similarity">
    <text evidence="1">Belongs to the peptidase C40 family.</text>
</comment>
<feature type="chain" id="PRO_5035065649" evidence="7">
    <location>
        <begin position="32"/>
        <end position="416"/>
    </location>
</feature>
<evidence type="ECO:0000313" key="9">
    <source>
        <dbReference type="EMBL" id="TNC33110.1"/>
    </source>
</evidence>
<protein>
    <submittedName>
        <fullName evidence="9">NlpC/P60 family protein</fullName>
    </submittedName>
</protein>
<dbReference type="InterPro" id="IPR038765">
    <property type="entry name" value="Papain-like_cys_pep_sf"/>
</dbReference>
<dbReference type="InterPro" id="IPR051794">
    <property type="entry name" value="PG_Endopeptidase_C40"/>
</dbReference>
<evidence type="ECO:0000256" key="3">
    <source>
        <dbReference type="ARBA" id="ARBA00022801"/>
    </source>
</evidence>
<feature type="region of interest" description="Disordered" evidence="6">
    <location>
        <begin position="254"/>
        <end position="296"/>
    </location>
</feature>
<dbReference type="Proteomes" id="UP000306740">
    <property type="component" value="Unassembled WGS sequence"/>
</dbReference>
<evidence type="ECO:0000256" key="6">
    <source>
        <dbReference type="SAM" id="MobiDB-lite"/>
    </source>
</evidence>
<dbReference type="Pfam" id="PF00877">
    <property type="entry name" value="NLPC_P60"/>
    <property type="match status" value="1"/>
</dbReference>
<keyword evidence="4" id="KW-0788">Thiol protease</keyword>
<evidence type="ECO:0000256" key="7">
    <source>
        <dbReference type="SAM" id="SignalP"/>
    </source>
</evidence>
<evidence type="ECO:0000313" key="11">
    <source>
        <dbReference type="Proteomes" id="UP000306740"/>
    </source>
</evidence>
<evidence type="ECO:0000313" key="10">
    <source>
        <dbReference type="EMBL" id="TNC44260.1"/>
    </source>
</evidence>
<dbReference type="EMBL" id="VDFR01000177">
    <property type="protein sequence ID" value="TNC33110.1"/>
    <property type="molecule type" value="Genomic_DNA"/>
</dbReference>
<feature type="compositionally biased region" description="Pro residues" evidence="6">
    <location>
        <begin position="265"/>
        <end position="287"/>
    </location>
</feature>
<accession>A0A5C4MBT8</accession>
<comment type="caution">
    <text evidence="9">The sequence shown here is derived from an EMBL/GenBank/DDBJ whole genome shotgun (WGS) entry which is preliminary data.</text>
</comment>
<keyword evidence="7" id="KW-0732">Signal</keyword>
<keyword evidence="2" id="KW-0645">Protease</keyword>
<dbReference type="PANTHER" id="PTHR47359">
    <property type="entry name" value="PEPTIDOGLYCAN DL-ENDOPEPTIDASE CWLO"/>
    <property type="match status" value="1"/>
</dbReference>
<keyword evidence="5" id="KW-0175">Coiled coil</keyword>
<evidence type="ECO:0000259" key="8">
    <source>
        <dbReference type="PROSITE" id="PS51935"/>
    </source>
</evidence>
<dbReference type="Gene3D" id="3.90.1720.10">
    <property type="entry name" value="endopeptidase domain like (from Nostoc punctiforme)"/>
    <property type="match status" value="1"/>
</dbReference>
<dbReference type="RefSeq" id="WP_139106273.1">
    <property type="nucleotide sequence ID" value="NZ_VDFR01000073.1"/>
</dbReference>
<evidence type="ECO:0000256" key="2">
    <source>
        <dbReference type="ARBA" id="ARBA00022670"/>
    </source>
</evidence>
<feature type="signal peptide" evidence="7">
    <location>
        <begin position="1"/>
        <end position="31"/>
    </location>
</feature>
<feature type="coiled-coil region" evidence="5">
    <location>
        <begin position="181"/>
        <end position="233"/>
    </location>
</feature>
<dbReference type="InterPro" id="IPR000064">
    <property type="entry name" value="NLP_P60_dom"/>
</dbReference>
<dbReference type="AlphaFoldDB" id="A0A5C4MBT8"/>
<proteinExistence type="inferred from homology"/>
<organism evidence="9 11">
    <name type="scientific">Mumia zhuanghuii</name>
    <dbReference type="NCBI Taxonomy" id="2585211"/>
    <lineage>
        <taxon>Bacteria</taxon>
        <taxon>Bacillati</taxon>
        <taxon>Actinomycetota</taxon>
        <taxon>Actinomycetes</taxon>
        <taxon>Propionibacteriales</taxon>
        <taxon>Nocardioidaceae</taxon>
        <taxon>Mumia</taxon>
    </lineage>
</organism>
<feature type="domain" description="NlpC/P60" evidence="8">
    <location>
        <begin position="296"/>
        <end position="416"/>
    </location>
</feature>
<sequence length="416" mass="43516">MRLGTDRGARRAAPLLAAAAMVLAGAPAVHADETPTAQDVRDAQVAVTAKADDVARIRARIAAATERVDDLAASAAQAAEAYNGAQYALEEAEATARSADAASRTAVGDVEKQRLVVERLTVAGVSARAPYNRMRTLFSDGGPSSLLGHMSAYNAVGDASRAALATYASKRAVAASLKQRADAAVARREKLAATAAEAKKDAEKAVAGAAAARAELQRDRDQLIRELAHAEGISVKVARTRQKALERLAEQAQLAANRPQTGTPTLPPTDSPAPAPAPRPGPAPLPRPDADPPKQAKGVEAAIRFALEQVGEPYVWAGAGPDVWDCSGLTMRAWQAGGKGLPHFSGAQYASSSPIAVPEARRGDLLFWSRGGPDSIYHVALYLGDGWMVEAPRPGKNVQVVSVYSWTAPDLAARVR</sequence>
<dbReference type="SUPFAM" id="SSF54001">
    <property type="entry name" value="Cysteine proteinases"/>
    <property type="match status" value="1"/>
</dbReference>
<evidence type="ECO:0000256" key="1">
    <source>
        <dbReference type="ARBA" id="ARBA00007074"/>
    </source>
</evidence>
<keyword evidence="3" id="KW-0378">Hydrolase</keyword>
<dbReference type="GO" id="GO:0006508">
    <property type="term" value="P:proteolysis"/>
    <property type="evidence" value="ECO:0007669"/>
    <property type="project" value="UniProtKB-KW"/>
</dbReference>
<evidence type="ECO:0000256" key="4">
    <source>
        <dbReference type="ARBA" id="ARBA00022807"/>
    </source>
</evidence>
<reference evidence="9 11" key="1">
    <citation type="submission" date="2019-05" db="EMBL/GenBank/DDBJ databases">
        <title>Mumia sp. nov., isolated from the intestinal contents of plateau pika (Ochotona curzoniae) in the Qinghai-Tibet plateau of China.</title>
        <authorList>
            <person name="Tian Z."/>
        </authorList>
    </citation>
    <scope>NUCLEOTIDE SEQUENCE [LARGE SCALE GENOMIC DNA]</scope>
    <source>
        <strain evidence="11">527</strain>
        <strain evidence="9">Z527</strain>
    </source>
</reference>